<evidence type="ECO:0000256" key="1">
    <source>
        <dbReference type="ARBA" id="ARBA00004651"/>
    </source>
</evidence>
<evidence type="ECO:0000256" key="5">
    <source>
        <dbReference type="ARBA" id="ARBA00023136"/>
    </source>
</evidence>
<feature type="transmembrane region" description="Helical" evidence="6">
    <location>
        <begin position="252"/>
        <end position="270"/>
    </location>
</feature>
<feature type="transmembrane region" description="Helical" evidence="6">
    <location>
        <begin position="226"/>
        <end position="246"/>
    </location>
</feature>
<organism evidence="7">
    <name type="scientific">freshwater metagenome</name>
    <dbReference type="NCBI Taxonomy" id="449393"/>
    <lineage>
        <taxon>unclassified sequences</taxon>
        <taxon>metagenomes</taxon>
        <taxon>ecological metagenomes</taxon>
    </lineage>
</organism>
<feature type="transmembrane region" description="Helical" evidence="6">
    <location>
        <begin position="121"/>
        <end position="140"/>
    </location>
</feature>
<protein>
    <submittedName>
        <fullName evidence="7">Unannotated protein</fullName>
    </submittedName>
</protein>
<dbReference type="CDD" id="cd06581">
    <property type="entry name" value="TM_PBP1_LivM_like"/>
    <property type="match status" value="1"/>
</dbReference>
<evidence type="ECO:0000256" key="3">
    <source>
        <dbReference type="ARBA" id="ARBA00022692"/>
    </source>
</evidence>
<keyword evidence="4 6" id="KW-1133">Transmembrane helix</keyword>
<feature type="transmembrane region" description="Helical" evidence="6">
    <location>
        <begin position="277"/>
        <end position="293"/>
    </location>
</feature>
<keyword evidence="2" id="KW-1003">Cell membrane</keyword>
<accession>A0A6J6BK83</accession>
<evidence type="ECO:0000256" key="4">
    <source>
        <dbReference type="ARBA" id="ARBA00022989"/>
    </source>
</evidence>
<dbReference type="InterPro" id="IPR043428">
    <property type="entry name" value="LivM-like"/>
</dbReference>
<dbReference type="AlphaFoldDB" id="A0A6J6BK83"/>
<dbReference type="PANTHER" id="PTHR30482">
    <property type="entry name" value="HIGH-AFFINITY BRANCHED-CHAIN AMINO ACID TRANSPORT SYSTEM PERMEASE"/>
    <property type="match status" value="1"/>
</dbReference>
<evidence type="ECO:0000256" key="2">
    <source>
        <dbReference type="ARBA" id="ARBA00022475"/>
    </source>
</evidence>
<feature type="transmembrane region" description="Helical" evidence="6">
    <location>
        <begin position="313"/>
        <end position="338"/>
    </location>
</feature>
<keyword evidence="3 6" id="KW-0812">Transmembrane</keyword>
<evidence type="ECO:0000313" key="7">
    <source>
        <dbReference type="EMBL" id="CAB4539402.1"/>
    </source>
</evidence>
<name>A0A6J6BK83_9ZZZZ</name>
<feature type="transmembrane region" description="Helical" evidence="6">
    <location>
        <begin position="175"/>
        <end position="195"/>
    </location>
</feature>
<dbReference type="GO" id="GO:0015658">
    <property type="term" value="F:branched-chain amino acid transmembrane transporter activity"/>
    <property type="evidence" value="ECO:0007669"/>
    <property type="project" value="InterPro"/>
</dbReference>
<evidence type="ECO:0000256" key="6">
    <source>
        <dbReference type="SAM" id="Phobius"/>
    </source>
</evidence>
<feature type="transmembrane region" description="Helical" evidence="6">
    <location>
        <begin position="40"/>
        <end position="61"/>
    </location>
</feature>
<proteinExistence type="predicted"/>
<dbReference type="EMBL" id="CAEZSR010000003">
    <property type="protein sequence ID" value="CAB4539402.1"/>
    <property type="molecule type" value="Genomic_DNA"/>
</dbReference>
<dbReference type="PANTHER" id="PTHR30482:SF20">
    <property type="entry name" value="HIGH-AFFINITY BRANCHED-CHAIN AMINO ACID TRANSPORT SYSTEM PERMEASE PROTEIN LIVM"/>
    <property type="match status" value="1"/>
</dbReference>
<dbReference type="Pfam" id="PF02653">
    <property type="entry name" value="BPD_transp_2"/>
    <property type="match status" value="1"/>
</dbReference>
<dbReference type="GO" id="GO:0005886">
    <property type="term" value="C:plasma membrane"/>
    <property type="evidence" value="ECO:0007669"/>
    <property type="project" value="UniProtKB-SubCell"/>
</dbReference>
<dbReference type="InterPro" id="IPR001851">
    <property type="entry name" value="ABC_transp_permease"/>
</dbReference>
<sequence>MAWPKDVRRGSAWHRVGQLVLFGLVALFFIRAGLTWNRSGIGQLTDMLLFATAAVGLNLLVGVTGQISLGHSAFFGLGAYTSAVLVGQYGWTPGWTFPVSIVLCFAVGMVVGLPALRLKGVYLALVSIALATTFTQLLNWDRLAWLTGGPIGIKGLSYLPPSWTPFDGRADLGKWFFWMSLVVFVICTLIASSMIRSRFGRSMVAVRDNETAAAVMGVNLAAVKTLVFGLSAAMAGIAGSIFAMKLTLVEPVVQFFTLFGSIFLLVMVVLGGAGSTWGPLVGAFIFVYVRDWASGVGEGNGVLGLFEGTRIGGLGGIVFGVLLIVIVFVAPFGAVGLLRKARAKVVRVLPRPPALPTVANAQEPQPPTTVVSG</sequence>
<feature type="transmembrane region" description="Helical" evidence="6">
    <location>
        <begin position="97"/>
        <end position="116"/>
    </location>
</feature>
<feature type="transmembrane region" description="Helical" evidence="6">
    <location>
        <begin position="12"/>
        <end position="34"/>
    </location>
</feature>
<comment type="subcellular location">
    <subcellularLocation>
        <location evidence="1">Cell membrane</location>
        <topology evidence="1">Multi-pass membrane protein</topology>
    </subcellularLocation>
</comment>
<gene>
    <name evidence="7" type="ORF">UFOPK1493_00180</name>
</gene>
<keyword evidence="5 6" id="KW-0472">Membrane</keyword>
<reference evidence="7" key="1">
    <citation type="submission" date="2020-05" db="EMBL/GenBank/DDBJ databases">
        <authorList>
            <person name="Chiriac C."/>
            <person name="Salcher M."/>
            <person name="Ghai R."/>
            <person name="Kavagutti S V."/>
        </authorList>
    </citation>
    <scope>NUCLEOTIDE SEQUENCE</scope>
</reference>